<evidence type="ECO:0000313" key="2">
    <source>
        <dbReference type="EMBL" id="KWA84431.1"/>
    </source>
</evidence>
<dbReference type="EMBL" id="LPHD01000046">
    <property type="protein sequence ID" value="KWA84431.1"/>
    <property type="molecule type" value="Genomic_DNA"/>
</dbReference>
<dbReference type="AlphaFoldDB" id="A0A104X5L4"/>
<evidence type="ECO:0000259" key="1">
    <source>
        <dbReference type="Pfam" id="PF00535"/>
    </source>
</evidence>
<dbReference type="SUPFAM" id="SSF53448">
    <property type="entry name" value="Nucleotide-diphospho-sugar transferases"/>
    <property type="match status" value="1"/>
</dbReference>
<name>A0A104X5L4_9BURK</name>
<organism evidence="2 3">
    <name type="scientific">Burkholderia ubonensis</name>
    <dbReference type="NCBI Taxonomy" id="101571"/>
    <lineage>
        <taxon>Bacteria</taxon>
        <taxon>Pseudomonadati</taxon>
        <taxon>Pseudomonadota</taxon>
        <taxon>Betaproteobacteria</taxon>
        <taxon>Burkholderiales</taxon>
        <taxon>Burkholderiaceae</taxon>
        <taxon>Burkholderia</taxon>
        <taxon>Burkholderia cepacia complex</taxon>
    </lineage>
</organism>
<accession>A0A104X5L4</accession>
<dbReference type="Pfam" id="PF00535">
    <property type="entry name" value="Glycos_transf_2"/>
    <property type="match status" value="1"/>
</dbReference>
<dbReference type="InterPro" id="IPR001173">
    <property type="entry name" value="Glyco_trans_2-like"/>
</dbReference>
<dbReference type="Gene3D" id="3.90.550.10">
    <property type="entry name" value="Spore Coat Polysaccharide Biosynthesis Protein SpsA, Chain A"/>
    <property type="match status" value="1"/>
</dbReference>
<evidence type="ECO:0000313" key="3">
    <source>
        <dbReference type="Proteomes" id="UP000060630"/>
    </source>
</evidence>
<sequence>MDKNKYSITFACYNQVDYTRQCIDSMVKHGTPLDRVVAVDNASTDSTREYLQTLPLGGYVHNRDNLGCGAAWNQGILHQQAEWTVVMNNDVLVSANWIENLIGTAERLGLLVASPAMIEGPLDYDFDSLATAWSNKMRDVQRPGARHAVCLLVHRSVWMQAGYFRATPSLLGYEDTLFFDELDKARIPSAIVGGAWLHHYGSITQTAMKRERGLSERSGLGNRTNYQLLRQSWLTRKLNKMRRVRQNRAWHDTELARYGMTVHGTRKEHDFEWL</sequence>
<dbReference type="InterPro" id="IPR029044">
    <property type="entry name" value="Nucleotide-diphossugar_trans"/>
</dbReference>
<comment type="caution">
    <text evidence="2">The sequence shown here is derived from an EMBL/GenBank/DDBJ whole genome shotgun (WGS) entry which is preliminary data.</text>
</comment>
<dbReference type="Proteomes" id="UP000060630">
    <property type="component" value="Unassembled WGS sequence"/>
</dbReference>
<gene>
    <name evidence="2" type="ORF">WL29_20160</name>
</gene>
<dbReference type="GO" id="GO:0016740">
    <property type="term" value="F:transferase activity"/>
    <property type="evidence" value="ECO:0007669"/>
    <property type="project" value="UniProtKB-KW"/>
</dbReference>
<keyword evidence="2" id="KW-0808">Transferase</keyword>
<proteinExistence type="predicted"/>
<dbReference type="PANTHER" id="PTHR43179:SF7">
    <property type="entry name" value="RHAMNOSYLTRANSFERASE WBBL"/>
    <property type="match status" value="1"/>
</dbReference>
<feature type="domain" description="Glycosyltransferase 2-like" evidence="1">
    <location>
        <begin position="7"/>
        <end position="132"/>
    </location>
</feature>
<dbReference type="RefSeq" id="WP_059639868.1">
    <property type="nucleotide sequence ID" value="NZ_LOVD01000001.1"/>
</dbReference>
<dbReference type="PANTHER" id="PTHR43179">
    <property type="entry name" value="RHAMNOSYLTRANSFERASE WBBL"/>
    <property type="match status" value="1"/>
</dbReference>
<protein>
    <submittedName>
        <fullName evidence="2">Glycosyl transferase</fullName>
    </submittedName>
</protein>
<reference evidence="2 3" key="1">
    <citation type="submission" date="2015-11" db="EMBL/GenBank/DDBJ databases">
        <title>Expanding the genomic diversity of Burkholderia species for the development of highly accurate diagnostics.</title>
        <authorList>
            <person name="Sahl J."/>
            <person name="Keim P."/>
            <person name="Wagner D."/>
        </authorList>
    </citation>
    <scope>NUCLEOTIDE SEQUENCE [LARGE SCALE GENOMIC DNA]</scope>
    <source>
        <strain evidence="2 3">MSMB2087WGS</strain>
    </source>
</reference>